<proteinExistence type="inferred from homology"/>
<reference evidence="8 9" key="1">
    <citation type="submission" date="2020-02" db="EMBL/GenBank/DDBJ databases">
        <title>Whole-genome analyses of novel actinobacteria.</title>
        <authorList>
            <person name="Sahin N."/>
        </authorList>
    </citation>
    <scope>NUCLEOTIDE SEQUENCE [LARGE SCALE GENOMIC DNA]</scope>
    <source>
        <strain evidence="8 9">A7024</strain>
    </source>
</reference>
<name>A0A6G4TYU2_9ACTN</name>
<comment type="caution">
    <text evidence="8">The sequence shown here is derived from an EMBL/GenBank/DDBJ whole genome shotgun (WGS) entry which is preliminary data.</text>
</comment>
<dbReference type="PANTHER" id="PTHR33884:SF3">
    <property type="entry name" value="UPF0410 PROTEIN YMGE"/>
    <property type="match status" value="1"/>
</dbReference>
<dbReference type="EMBL" id="JAAKZV010000029">
    <property type="protein sequence ID" value="NGN64197.1"/>
    <property type="molecule type" value="Genomic_DNA"/>
</dbReference>
<dbReference type="Proteomes" id="UP000481583">
    <property type="component" value="Unassembled WGS sequence"/>
</dbReference>
<evidence type="ECO:0000256" key="1">
    <source>
        <dbReference type="ARBA" id="ARBA00004651"/>
    </source>
</evidence>
<keyword evidence="4 7" id="KW-0812">Transmembrane</keyword>
<keyword evidence="3" id="KW-1003">Cell membrane</keyword>
<protein>
    <submittedName>
        <fullName evidence="8">GlsB/YeaQ/YmgE family stress response membrane protein</fullName>
    </submittedName>
</protein>
<evidence type="ECO:0000256" key="6">
    <source>
        <dbReference type="ARBA" id="ARBA00023136"/>
    </source>
</evidence>
<evidence type="ECO:0000256" key="4">
    <source>
        <dbReference type="ARBA" id="ARBA00022692"/>
    </source>
</evidence>
<organism evidence="8 9">
    <name type="scientific">Streptomyces coryli</name>
    <dbReference type="NCBI Taxonomy" id="1128680"/>
    <lineage>
        <taxon>Bacteria</taxon>
        <taxon>Bacillati</taxon>
        <taxon>Actinomycetota</taxon>
        <taxon>Actinomycetes</taxon>
        <taxon>Kitasatosporales</taxon>
        <taxon>Streptomycetaceae</taxon>
        <taxon>Streptomyces</taxon>
    </lineage>
</organism>
<evidence type="ECO:0000256" key="2">
    <source>
        <dbReference type="ARBA" id="ARBA00011006"/>
    </source>
</evidence>
<accession>A0A6G4TYU2</accession>
<sequence>MSWLWAILFGLVLGAAARAILPGRQNIPIWLTLVFGLIGAILGNAVASWIGVNDTKGIDWIRHALQLAGAVAIVALGAPIYAGTRGKSKARARGR</sequence>
<dbReference type="InterPro" id="IPR007341">
    <property type="entry name" value="Transgly_assoc"/>
</dbReference>
<feature type="transmembrane region" description="Helical" evidence="7">
    <location>
        <begin position="29"/>
        <end position="52"/>
    </location>
</feature>
<evidence type="ECO:0000313" key="9">
    <source>
        <dbReference type="Proteomes" id="UP000481583"/>
    </source>
</evidence>
<comment type="subcellular location">
    <subcellularLocation>
        <location evidence="1">Cell membrane</location>
        <topology evidence="1">Multi-pass membrane protein</topology>
    </subcellularLocation>
</comment>
<dbReference type="AlphaFoldDB" id="A0A6G4TYU2"/>
<evidence type="ECO:0000256" key="5">
    <source>
        <dbReference type="ARBA" id="ARBA00022989"/>
    </source>
</evidence>
<keyword evidence="6 7" id="KW-0472">Membrane</keyword>
<evidence type="ECO:0000256" key="7">
    <source>
        <dbReference type="SAM" id="Phobius"/>
    </source>
</evidence>
<keyword evidence="9" id="KW-1185">Reference proteome</keyword>
<dbReference type="RefSeq" id="WP_165235060.1">
    <property type="nucleotide sequence ID" value="NZ_JAAKZV010000029.1"/>
</dbReference>
<dbReference type="GO" id="GO:0005886">
    <property type="term" value="C:plasma membrane"/>
    <property type="evidence" value="ECO:0007669"/>
    <property type="project" value="UniProtKB-SubCell"/>
</dbReference>
<gene>
    <name evidence="8" type="ORF">G5C51_09810</name>
</gene>
<feature type="transmembrane region" description="Helical" evidence="7">
    <location>
        <begin position="64"/>
        <end position="82"/>
    </location>
</feature>
<comment type="similarity">
    <text evidence="2">Belongs to the UPF0410 family.</text>
</comment>
<dbReference type="PANTHER" id="PTHR33884">
    <property type="entry name" value="UPF0410 PROTEIN YMGE"/>
    <property type="match status" value="1"/>
</dbReference>
<evidence type="ECO:0000313" key="8">
    <source>
        <dbReference type="EMBL" id="NGN64197.1"/>
    </source>
</evidence>
<evidence type="ECO:0000256" key="3">
    <source>
        <dbReference type="ARBA" id="ARBA00022475"/>
    </source>
</evidence>
<keyword evidence="5 7" id="KW-1133">Transmembrane helix</keyword>